<protein>
    <submittedName>
        <fullName evidence="1">Polyketide cyclase</fullName>
    </submittedName>
</protein>
<dbReference type="Proteomes" id="UP000617734">
    <property type="component" value="Unassembled WGS sequence"/>
</dbReference>
<evidence type="ECO:0000313" key="1">
    <source>
        <dbReference type="EMBL" id="GHH74549.1"/>
    </source>
</evidence>
<proteinExistence type="predicted"/>
<dbReference type="InterPro" id="IPR019587">
    <property type="entry name" value="Polyketide_cyclase/dehydratase"/>
</dbReference>
<dbReference type="AlphaFoldDB" id="A0A919FZ04"/>
<dbReference type="SUPFAM" id="SSF55961">
    <property type="entry name" value="Bet v1-like"/>
    <property type="match status" value="1"/>
</dbReference>
<name>A0A919FZ04_9ACTN</name>
<dbReference type="GeneID" id="95354540"/>
<dbReference type="Gene3D" id="3.30.530.20">
    <property type="match status" value="1"/>
</dbReference>
<keyword evidence="2" id="KW-1185">Reference proteome</keyword>
<reference evidence="1" key="1">
    <citation type="journal article" date="2014" name="Int. J. Syst. Evol. Microbiol.">
        <title>Complete genome sequence of Corynebacterium casei LMG S-19264T (=DSM 44701T), isolated from a smear-ripened cheese.</title>
        <authorList>
            <consortium name="US DOE Joint Genome Institute (JGI-PGF)"/>
            <person name="Walter F."/>
            <person name="Albersmeier A."/>
            <person name="Kalinowski J."/>
            <person name="Ruckert C."/>
        </authorList>
    </citation>
    <scope>NUCLEOTIDE SEQUENCE</scope>
    <source>
        <strain evidence="1">JCM 4646</strain>
    </source>
</reference>
<gene>
    <name evidence="1" type="ORF">GCM10018781_41400</name>
</gene>
<dbReference type="CDD" id="cd07812">
    <property type="entry name" value="SRPBCC"/>
    <property type="match status" value="1"/>
</dbReference>
<sequence>MRRPLIALGAVAVTGASVFALGRCLPLKHTARRSLEVHRPPEAVWETLTDIDRYPRWRPGLIRVERLPDERGRIRWREYESHGDVAYELVDATPPLRLVTAIADPRLPFGGSWTYEITPWPGGCTLTIVERGEIRSPLFRVVARFVTGYTAQLERYLTALGARLAEEAPGA</sequence>
<reference evidence="1" key="2">
    <citation type="submission" date="2020-09" db="EMBL/GenBank/DDBJ databases">
        <authorList>
            <person name="Sun Q."/>
            <person name="Ohkuma M."/>
        </authorList>
    </citation>
    <scope>NUCLEOTIDE SEQUENCE</scope>
    <source>
        <strain evidence="1">JCM 4646</strain>
    </source>
</reference>
<accession>A0A919FZ04</accession>
<dbReference type="Pfam" id="PF10604">
    <property type="entry name" value="Polyketide_cyc2"/>
    <property type="match status" value="1"/>
</dbReference>
<evidence type="ECO:0000313" key="2">
    <source>
        <dbReference type="Proteomes" id="UP000617734"/>
    </source>
</evidence>
<comment type="caution">
    <text evidence="1">The sequence shown here is derived from an EMBL/GenBank/DDBJ whole genome shotgun (WGS) entry which is preliminary data.</text>
</comment>
<dbReference type="EMBL" id="BNBO01000023">
    <property type="protein sequence ID" value="GHH74549.1"/>
    <property type="molecule type" value="Genomic_DNA"/>
</dbReference>
<organism evidence="1 2">
    <name type="scientific">Kitasatospora indigofera</name>
    <dbReference type="NCBI Taxonomy" id="67307"/>
    <lineage>
        <taxon>Bacteria</taxon>
        <taxon>Bacillati</taxon>
        <taxon>Actinomycetota</taxon>
        <taxon>Actinomycetes</taxon>
        <taxon>Kitasatosporales</taxon>
        <taxon>Streptomycetaceae</taxon>
        <taxon>Kitasatospora</taxon>
    </lineage>
</organism>
<dbReference type="InterPro" id="IPR023393">
    <property type="entry name" value="START-like_dom_sf"/>
</dbReference>
<dbReference type="RefSeq" id="WP_190212375.1">
    <property type="nucleotide sequence ID" value="NZ_BNBO01000023.1"/>
</dbReference>